<sequence>MDVFVARQPADDESAAAPFREFVVKVHGGCQLACDYCFMYQSVDAWSARSRPMPMPVLKQTARRIAEHAHRHAVTRPRVVFHGGEPLLFGPARLAGAAELIRRELGPGMDPEFTVQSNGLALDDRALTHLAGAGIRVGVSLDGGAEQNDRHRRFRSGRGSHDLVARGLALLREKPEMYAGLLAVVDLANDPVETYESLIAFAPPHLDLLLPHGNWAAPPPGRPNDDSTPYADWLIAVFERWYSAPRAETTIRLFQEIILGLFGRDSRSESIGLSPVGVIVVDVSGAIEQVDALRTTYAGAVDTALNVFDNSFDDALRHAEVRARQGGLKNLSATCRKCPLVAVCGAGYYPHRYTGRDFDAPSVYCRDLFKLIAHIRARVSADVARIAKTRTGRPSPGGPFD</sequence>
<evidence type="ECO:0000313" key="6">
    <source>
        <dbReference type="EMBL" id="SNS64443.1"/>
    </source>
</evidence>
<keyword evidence="2" id="KW-0479">Metal-binding</keyword>
<evidence type="ECO:0000256" key="4">
    <source>
        <dbReference type="ARBA" id="ARBA00023014"/>
    </source>
</evidence>
<dbReference type="OrthoDB" id="9782387at2"/>
<gene>
    <name evidence="6" type="ORF">SAMN06264365_12038</name>
</gene>
<dbReference type="GO" id="GO:0016491">
    <property type="term" value="F:oxidoreductase activity"/>
    <property type="evidence" value="ECO:0007669"/>
    <property type="project" value="InterPro"/>
</dbReference>
<keyword evidence="7" id="KW-1185">Reference proteome</keyword>
<dbReference type="GO" id="GO:0051536">
    <property type="term" value="F:iron-sulfur cluster binding"/>
    <property type="evidence" value="ECO:0007669"/>
    <property type="project" value="UniProtKB-KW"/>
</dbReference>
<keyword evidence="4" id="KW-0411">Iron-sulfur</keyword>
<dbReference type="SFLD" id="SFLDS00029">
    <property type="entry name" value="Radical_SAM"/>
    <property type="match status" value="1"/>
</dbReference>
<dbReference type="PANTHER" id="PTHR43273:SF8">
    <property type="entry name" value="RADICAL SAM DOMAIN PROTEIN"/>
    <property type="match status" value="1"/>
</dbReference>
<dbReference type="InterPro" id="IPR007197">
    <property type="entry name" value="rSAM"/>
</dbReference>
<dbReference type="InterPro" id="IPR013785">
    <property type="entry name" value="Aldolase_TIM"/>
</dbReference>
<dbReference type="SUPFAM" id="SSF102114">
    <property type="entry name" value="Radical SAM enzymes"/>
    <property type="match status" value="1"/>
</dbReference>
<dbReference type="EMBL" id="FZNR01000020">
    <property type="protein sequence ID" value="SNS64443.1"/>
    <property type="molecule type" value="Genomic_DNA"/>
</dbReference>
<dbReference type="SFLD" id="SFLDG01386">
    <property type="entry name" value="main_SPASM_domain-containing"/>
    <property type="match status" value="1"/>
</dbReference>
<dbReference type="GO" id="GO:0046872">
    <property type="term" value="F:metal ion binding"/>
    <property type="evidence" value="ECO:0007669"/>
    <property type="project" value="UniProtKB-KW"/>
</dbReference>
<dbReference type="InterPro" id="IPR026335">
    <property type="entry name" value="rSAM_SPASM_FxsB"/>
</dbReference>
<dbReference type="CDD" id="cd01335">
    <property type="entry name" value="Radical_SAM"/>
    <property type="match status" value="1"/>
</dbReference>
<name>A0A239G7L2_9ACTN</name>
<protein>
    <recommendedName>
        <fullName evidence="5">Radical SAM core domain-containing protein</fullName>
    </recommendedName>
</protein>
<evidence type="ECO:0000259" key="5">
    <source>
        <dbReference type="PROSITE" id="PS51918"/>
    </source>
</evidence>
<keyword evidence="3" id="KW-0408">Iron</keyword>
<proteinExistence type="predicted"/>
<dbReference type="PANTHER" id="PTHR43273">
    <property type="entry name" value="ANAEROBIC SULFATASE-MATURATING ENZYME HOMOLOG ASLB-RELATED"/>
    <property type="match status" value="1"/>
</dbReference>
<dbReference type="RefSeq" id="WP_089297587.1">
    <property type="nucleotide sequence ID" value="NZ_BOMU01000092.1"/>
</dbReference>
<organism evidence="6 7">
    <name type="scientific">Actinoplanes regularis</name>
    <dbReference type="NCBI Taxonomy" id="52697"/>
    <lineage>
        <taxon>Bacteria</taxon>
        <taxon>Bacillati</taxon>
        <taxon>Actinomycetota</taxon>
        <taxon>Actinomycetes</taxon>
        <taxon>Micromonosporales</taxon>
        <taxon>Micromonosporaceae</taxon>
        <taxon>Actinoplanes</taxon>
    </lineage>
</organism>
<dbReference type="Gene3D" id="3.20.20.70">
    <property type="entry name" value="Aldolase class I"/>
    <property type="match status" value="1"/>
</dbReference>
<evidence type="ECO:0000256" key="1">
    <source>
        <dbReference type="ARBA" id="ARBA00022691"/>
    </source>
</evidence>
<dbReference type="SFLD" id="SFLDG01072">
    <property type="entry name" value="dehydrogenase_like"/>
    <property type="match status" value="1"/>
</dbReference>
<dbReference type="SFLD" id="SFLDG01067">
    <property type="entry name" value="SPASM/twitch_domain_containing"/>
    <property type="match status" value="1"/>
</dbReference>
<dbReference type="Proteomes" id="UP000198415">
    <property type="component" value="Unassembled WGS sequence"/>
</dbReference>
<feature type="domain" description="Radical SAM core" evidence="5">
    <location>
        <begin position="16"/>
        <end position="246"/>
    </location>
</feature>
<evidence type="ECO:0000256" key="3">
    <source>
        <dbReference type="ARBA" id="ARBA00023004"/>
    </source>
</evidence>
<dbReference type="AlphaFoldDB" id="A0A239G7L2"/>
<accession>A0A239G7L2</accession>
<keyword evidence="1" id="KW-0949">S-adenosyl-L-methionine</keyword>
<dbReference type="PROSITE" id="PS51918">
    <property type="entry name" value="RADICAL_SAM"/>
    <property type="match status" value="1"/>
</dbReference>
<evidence type="ECO:0000313" key="7">
    <source>
        <dbReference type="Proteomes" id="UP000198415"/>
    </source>
</evidence>
<dbReference type="InterPro" id="IPR058240">
    <property type="entry name" value="rSAM_sf"/>
</dbReference>
<dbReference type="Pfam" id="PF04055">
    <property type="entry name" value="Radical_SAM"/>
    <property type="match status" value="1"/>
</dbReference>
<reference evidence="6 7" key="1">
    <citation type="submission" date="2017-06" db="EMBL/GenBank/DDBJ databases">
        <authorList>
            <person name="Kim H.J."/>
            <person name="Triplett B.A."/>
        </authorList>
    </citation>
    <scope>NUCLEOTIDE SEQUENCE [LARGE SCALE GENOMIC DNA]</scope>
    <source>
        <strain evidence="6 7">DSM 43151</strain>
    </source>
</reference>
<evidence type="ECO:0000256" key="2">
    <source>
        <dbReference type="ARBA" id="ARBA00022723"/>
    </source>
</evidence>
<dbReference type="NCBIfam" id="TIGR04269">
    <property type="entry name" value="SAM_SPASM_FxsB"/>
    <property type="match status" value="1"/>
</dbReference>
<dbReference type="InterPro" id="IPR023867">
    <property type="entry name" value="Sulphatase_maturase_rSAM"/>
</dbReference>